<dbReference type="SUPFAM" id="SSF54060">
    <property type="entry name" value="His-Me finger endonucleases"/>
    <property type="match status" value="1"/>
</dbReference>
<dbReference type="GO" id="GO:0006309">
    <property type="term" value="P:apoptotic DNA fragmentation"/>
    <property type="evidence" value="ECO:0007669"/>
    <property type="project" value="TreeGrafter"/>
</dbReference>
<keyword evidence="3 10" id="KW-0540">Nuclease</keyword>
<dbReference type="Gene3D" id="3.40.570.10">
    <property type="entry name" value="Extracellular Endonuclease, subunit A"/>
    <property type="match status" value="1"/>
</dbReference>
<dbReference type="GO" id="GO:0004521">
    <property type="term" value="F:RNA endonuclease activity"/>
    <property type="evidence" value="ECO:0007669"/>
    <property type="project" value="TreeGrafter"/>
</dbReference>
<dbReference type="GO" id="GO:0000014">
    <property type="term" value="F:single-stranded DNA endodeoxyribonuclease activity"/>
    <property type="evidence" value="ECO:0007669"/>
    <property type="project" value="TreeGrafter"/>
</dbReference>
<feature type="domain" description="ENPP1-3/EXOG-like endonuclease/phosphodiesterase" evidence="11">
    <location>
        <begin position="62"/>
        <end position="282"/>
    </location>
</feature>
<dbReference type="SMART" id="SM00892">
    <property type="entry name" value="Endonuclease_NS"/>
    <property type="match status" value="1"/>
</dbReference>
<dbReference type="EC" id="3.1.30.-" evidence="10"/>
<feature type="domain" description="DNA/RNA non-specific endonuclease/pyrophosphatase/phosphodiesterase" evidence="12">
    <location>
        <begin position="61"/>
        <end position="282"/>
    </location>
</feature>
<dbReference type="PANTHER" id="PTHR13966:SF5">
    <property type="entry name" value="ENDONUCLEASE G, MITOCHONDRIAL"/>
    <property type="match status" value="1"/>
</dbReference>
<dbReference type="AlphaFoldDB" id="A0A9W4SMH0"/>
<evidence type="ECO:0000256" key="6">
    <source>
        <dbReference type="ARBA" id="ARBA00022801"/>
    </source>
</evidence>
<feature type="binding site" evidence="9">
    <location>
        <position position="159"/>
    </location>
    <ligand>
        <name>Mg(2+)</name>
        <dbReference type="ChEBI" id="CHEBI:18420"/>
        <note>catalytic</note>
    </ligand>
</feature>
<protein>
    <recommendedName>
        <fullName evidence="10">Endonuclease</fullName>
        <ecNumber evidence="10">3.1.30.-</ecNumber>
    </recommendedName>
</protein>
<evidence type="ECO:0000259" key="11">
    <source>
        <dbReference type="SMART" id="SM00477"/>
    </source>
</evidence>
<dbReference type="Pfam" id="PF01223">
    <property type="entry name" value="Endonuclease_NS"/>
    <property type="match status" value="1"/>
</dbReference>
<dbReference type="CDD" id="cd00091">
    <property type="entry name" value="NUC"/>
    <property type="match status" value="1"/>
</dbReference>
<keyword evidence="7" id="KW-0460">Magnesium</keyword>
<comment type="similarity">
    <text evidence="2 10">Belongs to the DNA/RNA non-specific endonuclease family.</text>
</comment>
<dbReference type="GO" id="GO:0005634">
    <property type="term" value="C:nucleus"/>
    <property type="evidence" value="ECO:0007669"/>
    <property type="project" value="TreeGrafter"/>
</dbReference>
<dbReference type="InterPro" id="IPR044929">
    <property type="entry name" value="DNA/RNA_non-sp_Endonuclease_sf"/>
</dbReference>
<evidence type="ECO:0000256" key="10">
    <source>
        <dbReference type="RuleBase" id="RU366055"/>
    </source>
</evidence>
<dbReference type="InterPro" id="IPR044925">
    <property type="entry name" value="His-Me_finger_sf"/>
</dbReference>
<reference evidence="13" key="1">
    <citation type="submission" date="2022-08" db="EMBL/GenBank/DDBJ databases">
        <authorList>
            <person name="Kallberg Y."/>
            <person name="Tangrot J."/>
            <person name="Rosling A."/>
        </authorList>
    </citation>
    <scope>NUCLEOTIDE SEQUENCE</scope>
    <source>
        <strain evidence="13">Wild A</strain>
    </source>
</reference>
<evidence type="ECO:0000256" key="3">
    <source>
        <dbReference type="ARBA" id="ARBA00022722"/>
    </source>
</evidence>
<comment type="cofactor">
    <cofactor evidence="1 10">
        <name>Mg(2+)</name>
        <dbReference type="ChEBI" id="CHEBI:18420"/>
    </cofactor>
</comment>
<evidence type="ECO:0000313" key="14">
    <source>
        <dbReference type="Proteomes" id="UP001153678"/>
    </source>
</evidence>
<keyword evidence="14" id="KW-1185">Reference proteome</keyword>
<evidence type="ECO:0000256" key="2">
    <source>
        <dbReference type="ARBA" id="ARBA00010052"/>
    </source>
</evidence>
<proteinExistence type="inferred from homology"/>
<dbReference type="SMART" id="SM00477">
    <property type="entry name" value="NUC"/>
    <property type="match status" value="1"/>
</dbReference>
<dbReference type="PANTHER" id="PTHR13966">
    <property type="entry name" value="ENDONUCLEASE RELATED"/>
    <property type="match status" value="1"/>
</dbReference>
<evidence type="ECO:0000256" key="4">
    <source>
        <dbReference type="ARBA" id="ARBA00022723"/>
    </source>
</evidence>
<comment type="caution">
    <text evidence="13">The sequence shown here is derived from an EMBL/GenBank/DDBJ whole genome shotgun (WGS) entry which is preliminary data.</text>
</comment>
<evidence type="ECO:0000256" key="8">
    <source>
        <dbReference type="PIRSR" id="PIRSR640255-1"/>
    </source>
</evidence>
<gene>
    <name evidence="13" type="ORF">FWILDA_LOCUS5548</name>
</gene>
<dbReference type="InterPro" id="IPR018524">
    <property type="entry name" value="DNA/RNA_endonuclease_AS"/>
</dbReference>
<accession>A0A9W4SMH0</accession>
<dbReference type="OrthoDB" id="5418055at2759"/>
<evidence type="ECO:0000256" key="1">
    <source>
        <dbReference type="ARBA" id="ARBA00001946"/>
    </source>
</evidence>
<keyword evidence="6 10" id="KW-0378">Hydrolase</keyword>
<dbReference type="Proteomes" id="UP001153678">
    <property type="component" value="Unassembled WGS sequence"/>
</dbReference>
<dbReference type="PROSITE" id="PS01070">
    <property type="entry name" value="NUCLEASE_NON_SPEC"/>
    <property type="match status" value="1"/>
</dbReference>
<organism evidence="13 14">
    <name type="scientific">Funneliformis geosporum</name>
    <dbReference type="NCBI Taxonomy" id="1117311"/>
    <lineage>
        <taxon>Eukaryota</taxon>
        <taxon>Fungi</taxon>
        <taxon>Fungi incertae sedis</taxon>
        <taxon>Mucoromycota</taxon>
        <taxon>Glomeromycotina</taxon>
        <taxon>Glomeromycetes</taxon>
        <taxon>Glomerales</taxon>
        <taxon>Glomeraceae</taxon>
        <taxon>Funneliformis</taxon>
    </lineage>
</organism>
<sequence>MLRRTVENISLILGGACLGAVCYHQYEKLRLKPPVPLPAWKSQPIVTQKIPNAGPIADLLQRKAYSSSFNRQLRHPSWVLEHITKETLIRGEGVDRSKSRFQEDKDIPEKFRAKLLDYVRSGYDRGHMAPAADAKTTQETLNETFLLTNIAPQVGNGFNRDYWAHFEEFCRRLVTNEEFKDVYVFTGPAYLPKKDETDQKFYVKYEIIGNPPNIAVPTHFFKVILATKDDPSKPEGELHALGAFLLPNDRISNTTPLQTFDVPLDALERVTGLTFFDQAIKDSSIHLCKVSKCILVANSKYVKEELRSALPEPSKNNMSSLKN</sequence>
<evidence type="ECO:0000259" key="12">
    <source>
        <dbReference type="SMART" id="SM00892"/>
    </source>
</evidence>
<name>A0A9W4SMH0_9GLOM</name>
<dbReference type="InterPro" id="IPR001604">
    <property type="entry name" value="Endo_G_ENPP1-like_dom"/>
</dbReference>
<dbReference type="GO" id="GO:0003676">
    <property type="term" value="F:nucleic acid binding"/>
    <property type="evidence" value="ECO:0007669"/>
    <property type="project" value="InterPro"/>
</dbReference>
<dbReference type="EMBL" id="CAMKVN010000933">
    <property type="protein sequence ID" value="CAI2172377.1"/>
    <property type="molecule type" value="Genomic_DNA"/>
</dbReference>
<dbReference type="GO" id="GO:0005743">
    <property type="term" value="C:mitochondrial inner membrane"/>
    <property type="evidence" value="ECO:0007669"/>
    <property type="project" value="TreeGrafter"/>
</dbReference>
<dbReference type="InterPro" id="IPR020821">
    <property type="entry name" value="ENPP1-3/EXOG-like_nuc-like"/>
</dbReference>
<keyword evidence="4 9" id="KW-0479">Metal-binding</keyword>
<evidence type="ECO:0000256" key="5">
    <source>
        <dbReference type="ARBA" id="ARBA00022759"/>
    </source>
</evidence>
<dbReference type="InterPro" id="IPR040255">
    <property type="entry name" value="Non-specific_endonuclease"/>
</dbReference>
<evidence type="ECO:0000256" key="7">
    <source>
        <dbReference type="ARBA" id="ARBA00022842"/>
    </source>
</evidence>
<dbReference type="GO" id="GO:0046872">
    <property type="term" value="F:metal ion binding"/>
    <property type="evidence" value="ECO:0007669"/>
    <property type="project" value="UniProtKB-KW"/>
</dbReference>
<feature type="active site" description="Proton acceptor" evidence="8">
    <location>
        <position position="127"/>
    </location>
</feature>
<evidence type="ECO:0000313" key="13">
    <source>
        <dbReference type="EMBL" id="CAI2172377.1"/>
    </source>
</evidence>
<keyword evidence="5 10" id="KW-0255">Endonuclease</keyword>
<evidence type="ECO:0000256" key="9">
    <source>
        <dbReference type="PIRSR" id="PIRSR640255-2"/>
    </source>
</evidence>